<dbReference type="AlphaFoldDB" id="A0A8J7LVN4"/>
<dbReference type="PROSITE" id="PS51257">
    <property type="entry name" value="PROKAR_LIPOPROTEIN"/>
    <property type="match status" value="1"/>
</dbReference>
<protein>
    <submittedName>
        <fullName evidence="1">Uncharacterized protein</fullName>
    </submittedName>
</protein>
<reference evidence="1" key="1">
    <citation type="submission" date="2020-12" db="EMBL/GenBank/DDBJ databases">
        <title>Sedimentitalea sp. nov., isolated from sand in Incheon.</title>
        <authorList>
            <person name="Kim W."/>
        </authorList>
    </citation>
    <scope>NUCLEOTIDE SEQUENCE</scope>
    <source>
        <strain evidence="1">CAU 1593</strain>
    </source>
</reference>
<proteinExistence type="predicted"/>
<sequence>MRHALLPALAGLLLSACDTTTSAPLADQSPAEALAECRDLGFADGTAEMQKCIDADSRAERRVLIDMETYGTF</sequence>
<dbReference type="RefSeq" id="WP_199024166.1">
    <property type="nucleotide sequence ID" value="NZ_JAELVR010000004.1"/>
</dbReference>
<evidence type="ECO:0000313" key="2">
    <source>
        <dbReference type="Proteomes" id="UP000619079"/>
    </source>
</evidence>
<evidence type="ECO:0000313" key="1">
    <source>
        <dbReference type="EMBL" id="MBJ6371310.1"/>
    </source>
</evidence>
<name>A0A8J7LVN4_9RHOB</name>
<comment type="caution">
    <text evidence="1">The sequence shown here is derived from an EMBL/GenBank/DDBJ whole genome shotgun (WGS) entry which is preliminary data.</text>
</comment>
<gene>
    <name evidence="1" type="ORF">JF290_07200</name>
</gene>
<keyword evidence="2" id="KW-1185">Reference proteome</keyword>
<accession>A0A8J7LVN4</accession>
<dbReference type="Proteomes" id="UP000619079">
    <property type="component" value="Unassembled WGS sequence"/>
</dbReference>
<dbReference type="EMBL" id="JAELVR010000004">
    <property type="protein sequence ID" value="MBJ6371310.1"/>
    <property type="molecule type" value="Genomic_DNA"/>
</dbReference>
<organism evidence="1 2">
    <name type="scientific">Sedimentitalea arenosa</name>
    <dbReference type="NCBI Taxonomy" id="2798803"/>
    <lineage>
        <taxon>Bacteria</taxon>
        <taxon>Pseudomonadati</taxon>
        <taxon>Pseudomonadota</taxon>
        <taxon>Alphaproteobacteria</taxon>
        <taxon>Rhodobacterales</taxon>
        <taxon>Paracoccaceae</taxon>
        <taxon>Sedimentitalea</taxon>
    </lineage>
</organism>